<proteinExistence type="predicted"/>
<dbReference type="AlphaFoldDB" id="A0A382MFE9"/>
<organism evidence="1">
    <name type="scientific">marine metagenome</name>
    <dbReference type="NCBI Taxonomy" id="408172"/>
    <lineage>
        <taxon>unclassified sequences</taxon>
        <taxon>metagenomes</taxon>
        <taxon>ecological metagenomes</taxon>
    </lineage>
</organism>
<accession>A0A382MFE9</accession>
<sequence>MRPYTLLFILLTTTLHLQGQRSLEEIYSLKFGMNRNEVAAAVASMSDSTAIDVQRKDYQILSVKSVNISDGRRIDQLRIFSGKERGVFAIEEEIFLKWDHQQPDNENMEAHRTSLEEILNRLRNKYGPENLQEKTEIGVRYRKTNFVSSSWKFANNRWIHVMYEPQDWELFPEMVKIVIVYRDADLDPRPN</sequence>
<reference evidence="1" key="1">
    <citation type="submission" date="2018-05" db="EMBL/GenBank/DDBJ databases">
        <authorList>
            <person name="Lanie J.A."/>
            <person name="Ng W.-L."/>
            <person name="Kazmierczak K.M."/>
            <person name="Andrzejewski T.M."/>
            <person name="Davidsen T.M."/>
            <person name="Wayne K.J."/>
            <person name="Tettelin H."/>
            <person name="Glass J.I."/>
            <person name="Rusch D."/>
            <person name="Podicherti R."/>
            <person name="Tsui H.-C.T."/>
            <person name="Winkler M.E."/>
        </authorList>
    </citation>
    <scope>NUCLEOTIDE SEQUENCE</scope>
</reference>
<gene>
    <name evidence="1" type="ORF">METZ01_LOCUS300597</name>
</gene>
<name>A0A382MFE9_9ZZZZ</name>
<evidence type="ECO:0000313" key="1">
    <source>
        <dbReference type="EMBL" id="SVC47743.1"/>
    </source>
</evidence>
<dbReference type="EMBL" id="UINC01093367">
    <property type="protein sequence ID" value="SVC47743.1"/>
    <property type="molecule type" value="Genomic_DNA"/>
</dbReference>
<protein>
    <submittedName>
        <fullName evidence="1">Uncharacterized protein</fullName>
    </submittedName>
</protein>